<gene>
    <name evidence="12" type="ORF">N341_02055</name>
</gene>
<dbReference type="CDD" id="cd16644">
    <property type="entry name" value="mRING-HC-C3HC3D_TRAF7"/>
    <property type="match status" value="1"/>
</dbReference>
<feature type="repeat" description="WD" evidence="7">
    <location>
        <begin position="546"/>
        <end position="585"/>
    </location>
</feature>
<feature type="region of interest" description="Disordered" evidence="9">
    <location>
        <begin position="49"/>
        <end position="97"/>
    </location>
</feature>
<feature type="domain" description="RING-type" evidence="10">
    <location>
        <begin position="131"/>
        <end position="165"/>
    </location>
</feature>
<dbReference type="SUPFAM" id="SSF49599">
    <property type="entry name" value="TRAF domain-like"/>
    <property type="match status" value="2"/>
</dbReference>
<keyword evidence="3" id="KW-0677">Repeat</keyword>
<name>A0A093I2C3_TYTAL</name>
<reference evidence="12 13" key="1">
    <citation type="submission" date="2014-04" db="EMBL/GenBank/DDBJ databases">
        <title>Genome evolution of avian class.</title>
        <authorList>
            <person name="Zhang G."/>
            <person name="Li C."/>
        </authorList>
    </citation>
    <scope>NUCLEOTIDE SEQUENCE [LARGE SCALE GENOMIC DNA]</scope>
    <source>
        <strain evidence="12">BGI_N341</strain>
    </source>
</reference>
<dbReference type="EMBL" id="KK402711">
    <property type="protein sequence ID" value="KFV60823.1"/>
    <property type="molecule type" value="Genomic_DNA"/>
</dbReference>
<dbReference type="AlphaFoldDB" id="A0A093I2C3"/>
<evidence type="ECO:0000313" key="13">
    <source>
        <dbReference type="Proteomes" id="UP000054190"/>
    </source>
</evidence>
<evidence type="ECO:0000259" key="11">
    <source>
        <dbReference type="PROSITE" id="PS50145"/>
    </source>
</evidence>
<keyword evidence="5 6" id="KW-0862">Zinc</keyword>
<evidence type="ECO:0000313" key="12">
    <source>
        <dbReference type="EMBL" id="KFV60823.1"/>
    </source>
</evidence>
<protein>
    <submittedName>
        <fullName evidence="12">E3 ubiquitin-protein ligase TRAF7</fullName>
    </submittedName>
</protein>
<dbReference type="SUPFAM" id="SSF50978">
    <property type="entry name" value="WD40 repeat-like"/>
    <property type="match status" value="1"/>
</dbReference>
<dbReference type="GO" id="GO:0000027">
    <property type="term" value="P:ribosomal large subunit assembly"/>
    <property type="evidence" value="ECO:0007669"/>
    <property type="project" value="TreeGrafter"/>
</dbReference>
<dbReference type="InterPro" id="IPR001293">
    <property type="entry name" value="Znf_TRAF"/>
</dbReference>
<evidence type="ECO:0000256" key="2">
    <source>
        <dbReference type="ARBA" id="ARBA00022723"/>
    </source>
</evidence>
<evidence type="ECO:0000256" key="1">
    <source>
        <dbReference type="ARBA" id="ARBA00022574"/>
    </source>
</evidence>
<dbReference type="GO" id="GO:0008270">
    <property type="term" value="F:zinc ion binding"/>
    <property type="evidence" value="ECO:0007669"/>
    <property type="project" value="UniProtKB-KW"/>
</dbReference>
<organism evidence="12 13">
    <name type="scientific">Tyto alba</name>
    <name type="common">Barn owl</name>
    <dbReference type="NCBI Taxonomy" id="56313"/>
    <lineage>
        <taxon>Eukaryota</taxon>
        <taxon>Metazoa</taxon>
        <taxon>Chordata</taxon>
        <taxon>Craniata</taxon>
        <taxon>Vertebrata</taxon>
        <taxon>Euteleostomi</taxon>
        <taxon>Archelosauria</taxon>
        <taxon>Archosauria</taxon>
        <taxon>Dinosauria</taxon>
        <taxon>Saurischia</taxon>
        <taxon>Theropoda</taxon>
        <taxon>Coelurosauria</taxon>
        <taxon>Aves</taxon>
        <taxon>Neognathae</taxon>
        <taxon>Neoaves</taxon>
        <taxon>Telluraves</taxon>
        <taxon>Strigiformes</taxon>
        <taxon>Tytonidae</taxon>
        <taxon>Tyto</taxon>
    </lineage>
</organism>
<dbReference type="InterPro" id="IPR027370">
    <property type="entry name" value="Znf-RING_euk"/>
</dbReference>
<evidence type="ECO:0000256" key="4">
    <source>
        <dbReference type="ARBA" id="ARBA00022771"/>
    </source>
</evidence>
<accession>A0A093I2C3</accession>
<dbReference type="InterPro" id="IPR015943">
    <property type="entry name" value="WD40/YVTN_repeat-like_dom_sf"/>
</dbReference>
<evidence type="ECO:0000256" key="9">
    <source>
        <dbReference type="SAM" id="MobiDB-lite"/>
    </source>
</evidence>
<dbReference type="GO" id="GO:0007219">
    <property type="term" value="P:Notch signaling pathway"/>
    <property type="evidence" value="ECO:0007669"/>
    <property type="project" value="TreeGrafter"/>
</dbReference>
<dbReference type="PANTHER" id="PTHR19848:SF6">
    <property type="entry name" value="E3 UBIQUITIN-PROTEIN LIGASE TRAF7"/>
    <property type="match status" value="1"/>
</dbReference>
<dbReference type="SMART" id="SM00320">
    <property type="entry name" value="WD40"/>
    <property type="match status" value="6"/>
</dbReference>
<feature type="repeat" description="WD" evidence="7">
    <location>
        <begin position="383"/>
        <end position="415"/>
    </location>
</feature>
<dbReference type="PROSITE" id="PS50294">
    <property type="entry name" value="WD_REPEATS_REGION"/>
    <property type="match status" value="1"/>
</dbReference>
<dbReference type="FunFam" id="2.130.10.10:FF:000096">
    <property type="entry name" value="E3 ubiquitin-protein ligase TRAF7 isoform X2"/>
    <property type="match status" value="1"/>
</dbReference>
<dbReference type="Gene3D" id="3.30.40.10">
    <property type="entry name" value="Zinc/RING finger domain, C3HC4 (zinc finger)"/>
    <property type="match status" value="2"/>
</dbReference>
<dbReference type="InterPro" id="IPR036322">
    <property type="entry name" value="WD40_repeat_dom_sf"/>
</dbReference>
<keyword evidence="13" id="KW-1185">Reference proteome</keyword>
<feature type="repeat" description="WD" evidence="7">
    <location>
        <begin position="426"/>
        <end position="465"/>
    </location>
</feature>
<evidence type="ECO:0000259" key="10">
    <source>
        <dbReference type="PROSITE" id="PS50089"/>
    </source>
</evidence>
<feature type="region of interest" description="Disordered" evidence="9">
    <location>
        <begin position="1"/>
        <end position="32"/>
    </location>
</feature>
<dbReference type="SUPFAM" id="SSF57850">
    <property type="entry name" value="RING/U-box"/>
    <property type="match status" value="1"/>
</dbReference>
<dbReference type="Pfam" id="PF13445">
    <property type="entry name" value="zf-RING_UBOX"/>
    <property type="match status" value="1"/>
</dbReference>
<dbReference type="SMART" id="SM00184">
    <property type="entry name" value="RING"/>
    <property type="match status" value="1"/>
</dbReference>
<dbReference type="Pfam" id="PF00400">
    <property type="entry name" value="WD40"/>
    <property type="match status" value="4"/>
</dbReference>
<dbReference type="InterPro" id="IPR013083">
    <property type="entry name" value="Znf_RING/FYVE/PHD"/>
</dbReference>
<dbReference type="PROSITE" id="PS00518">
    <property type="entry name" value="ZF_RING_1"/>
    <property type="match status" value="1"/>
</dbReference>
<keyword evidence="4 6" id="KW-0863">Zinc-finger</keyword>
<evidence type="ECO:0000256" key="3">
    <source>
        <dbReference type="ARBA" id="ARBA00022737"/>
    </source>
</evidence>
<dbReference type="InterPro" id="IPR001841">
    <property type="entry name" value="Znf_RING"/>
</dbReference>
<dbReference type="CDD" id="cd00200">
    <property type="entry name" value="WD40"/>
    <property type="match status" value="1"/>
</dbReference>
<dbReference type="PROSITE" id="PS00678">
    <property type="entry name" value="WD_REPEATS_1"/>
    <property type="match status" value="1"/>
</dbReference>
<dbReference type="PROSITE" id="PS50082">
    <property type="entry name" value="WD_REPEATS_2"/>
    <property type="match status" value="3"/>
</dbReference>
<dbReference type="Proteomes" id="UP000054190">
    <property type="component" value="Unassembled WGS sequence"/>
</dbReference>
<dbReference type="PROSITE" id="PS50089">
    <property type="entry name" value="ZF_RING_2"/>
    <property type="match status" value="1"/>
</dbReference>
<dbReference type="Gene3D" id="2.130.10.10">
    <property type="entry name" value="YVTN repeat-like/Quinoprotein amine dehydrogenase"/>
    <property type="match status" value="2"/>
</dbReference>
<proteinExistence type="predicted"/>
<evidence type="ECO:0000256" key="5">
    <source>
        <dbReference type="ARBA" id="ARBA00022833"/>
    </source>
</evidence>
<dbReference type="InterPro" id="IPR019775">
    <property type="entry name" value="WD40_repeat_CS"/>
</dbReference>
<dbReference type="GO" id="GO:0005730">
    <property type="term" value="C:nucleolus"/>
    <property type="evidence" value="ECO:0007669"/>
    <property type="project" value="TreeGrafter"/>
</dbReference>
<feature type="compositionally biased region" description="Polar residues" evidence="9">
    <location>
        <begin position="1"/>
        <end position="31"/>
    </location>
</feature>
<evidence type="ECO:0000256" key="7">
    <source>
        <dbReference type="PROSITE-ProRule" id="PRU00221"/>
    </source>
</evidence>
<dbReference type="InterPro" id="IPR020472">
    <property type="entry name" value="WD40_PAC1"/>
</dbReference>
<keyword evidence="2 6" id="KW-0479">Metal-binding</keyword>
<feature type="zinc finger region" description="TRAF-type" evidence="6">
    <location>
        <begin position="223"/>
        <end position="293"/>
    </location>
</feature>
<dbReference type="InterPro" id="IPR017907">
    <property type="entry name" value="Znf_RING_CS"/>
</dbReference>
<evidence type="ECO:0000256" key="6">
    <source>
        <dbReference type="PROSITE-ProRule" id="PRU00207"/>
    </source>
</evidence>
<dbReference type="InterPro" id="IPR001680">
    <property type="entry name" value="WD40_rpt"/>
</dbReference>
<sequence length="618" mass="69265">MSSNKNARYNRFSSGTTNITTSENTNGTRMETTFGPAYSAVTTITKADGTNTFKQHRRTPSSSSTLTYSPRDEDDGMPPISTPRRSDSAISVRSLHSESNMSLRSTFSLHEEEEEPEPLVFAEQPSVKLCCQLCCSVFKDPVITTCGHTFCRRCALTSEKCPVDNAKLTVVVNNIAVAEQIGELFIHCKYGWRRDTLWKQPLTPGWKHCGCDQAETLGFFLDHESSCDYRPVRCPNNPSCPPLLKMNLEAHLKECEHIKCPHSKYGCTFIGNQDTYETHLETCKFEGLKEFLQQTDDRFHEMQVAMAQKDQEIAFLRSMLGKLSEKIDQLEKNLELKFGESAPAELCACSVFQDELSHINARLNMGILGSYDPQQIFKCKGTFVGHQGPVWCLCVYSIGDLLFSGSSDKTIKVWDTCTTYKCQKTLEGHDGIVLALCIQGNKLYSGSADCTIIVWDIQNLQKVNTIRAHDNPVCTLVSSHNMLFSGSLKAIKVWDIVGTELKLKKELTGLNHWVRALVASQNYLYSGSYQTIKIWDIRNLECVHVLQTSGGSVYSIAVTNHHIVCGTYENLIHVWDIETKEQVRTLTGHVGTVYALAVISTPDQTKVFSASYDRSLRV</sequence>
<dbReference type="PRINTS" id="PR00320">
    <property type="entry name" value="GPROTEINBRPT"/>
</dbReference>
<feature type="coiled-coil region" evidence="8">
    <location>
        <begin position="313"/>
        <end position="340"/>
    </location>
</feature>
<feature type="compositionally biased region" description="Low complexity" evidence="9">
    <location>
        <begin position="60"/>
        <end position="69"/>
    </location>
</feature>
<evidence type="ECO:0000256" key="8">
    <source>
        <dbReference type="SAM" id="Coils"/>
    </source>
</evidence>
<feature type="non-terminal residue" evidence="12">
    <location>
        <position position="618"/>
    </location>
</feature>
<keyword evidence="8" id="KW-0175">Coiled coil</keyword>
<dbReference type="PROSITE" id="PS50145">
    <property type="entry name" value="ZF_TRAF"/>
    <property type="match status" value="1"/>
</dbReference>
<dbReference type="PANTHER" id="PTHR19848">
    <property type="entry name" value="WD40 REPEAT PROTEIN"/>
    <property type="match status" value="1"/>
</dbReference>
<feature type="domain" description="TRAF-type" evidence="11">
    <location>
        <begin position="223"/>
        <end position="293"/>
    </location>
</feature>
<keyword evidence="1 7" id="KW-0853">WD repeat</keyword>